<evidence type="ECO:0000313" key="5">
    <source>
        <dbReference type="Proteomes" id="UP001174909"/>
    </source>
</evidence>
<dbReference type="Proteomes" id="UP001174909">
    <property type="component" value="Unassembled WGS sequence"/>
</dbReference>
<proteinExistence type="predicted"/>
<sequence length="164" mass="18383">LIHECLINLNYSQYRCVSAASRDQLSEVAYKRATHAVSEIDRSIRSRTILKQGKYREFGQLMTLSHYSLRDNYEVTVEELDEIVELTLRGHEGQTVYGSHLSGGGFGGCIVTLLHRDAVETVKTTISENYRSRHGKKATFVVCYPSDGAGVIDSNSILLRTPEN</sequence>
<dbReference type="GO" id="GO:0005829">
    <property type="term" value="C:cytosol"/>
    <property type="evidence" value="ECO:0007669"/>
    <property type="project" value="TreeGrafter"/>
</dbReference>
<gene>
    <name evidence="4" type="ORF">GBAR_LOCUS29639</name>
</gene>
<accession>A0AA35TUY2</accession>
<dbReference type="Gene3D" id="3.30.70.890">
    <property type="entry name" value="GHMP kinase, C-terminal domain"/>
    <property type="match status" value="1"/>
</dbReference>
<dbReference type="InterPro" id="IPR036554">
    <property type="entry name" value="GHMP_kinase_C_sf"/>
</dbReference>
<dbReference type="PANTHER" id="PTHR10457">
    <property type="entry name" value="MEVALONATE KINASE/GALACTOKINASE"/>
    <property type="match status" value="1"/>
</dbReference>
<protein>
    <submittedName>
        <fullName evidence="4">Galactokinase</fullName>
    </submittedName>
</protein>
<keyword evidence="2" id="KW-0067">ATP-binding</keyword>
<dbReference type="GO" id="GO:0004335">
    <property type="term" value="F:galactokinase activity"/>
    <property type="evidence" value="ECO:0007669"/>
    <property type="project" value="TreeGrafter"/>
</dbReference>
<evidence type="ECO:0000256" key="1">
    <source>
        <dbReference type="ARBA" id="ARBA00022741"/>
    </source>
</evidence>
<evidence type="ECO:0000313" key="4">
    <source>
        <dbReference type="EMBL" id="CAI8054259.1"/>
    </source>
</evidence>
<dbReference type="AlphaFoldDB" id="A0AA35TUY2"/>
<dbReference type="InterPro" id="IPR013750">
    <property type="entry name" value="GHMP_kinase_C_dom"/>
</dbReference>
<dbReference type="SUPFAM" id="SSF55060">
    <property type="entry name" value="GHMP Kinase, C-terminal domain"/>
    <property type="match status" value="1"/>
</dbReference>
<evidence type="ECO:0000256" key="2">
    <source>
        <dbReference type="ARBA" id="ARBA00022840"/>
    </source>
</evidence>
<keyword evidence="1" id="KW-0547">Nucleotide-binding</keyword>
<dbReference type="Pfam" id="PF08544">
    <property type="entry name" value="GHMP_kinases_C"/>
    <property type="match status" value="1"/>
</dbReference>
<dbReference type="GO" id="GO:0006012">
    <property type="term" value="P:galactose metabolic process"/>
    <property type="evidence" value="ECO:0007669"/>
    <property type="project" value="TreeGrafter"/>
</dbReference>
<dbReference type="EMBL" id="CASHTH010004166">
    <property type="protein sequence ID" value="CAI8054259.1"/>
    <property type="molecule type" value="Genomic_DNA"/>
</dbReference>
<feature type="non-terminal residue" evidence="4">
    <location>
        <position position="164"/>
    </location>
</feature>
<reference evidence="4" key="1">
    <citation type="submission" date="2023-03" db="EMBL/GenBank/DDBJ databases">
        <authorList>
            <person name="Steffen K."/>
            <person name="Cardenas P."/>
        </authorList>
    </citation>
    <scope>NUCLEOTIDE SEQUENCE</scope>
</reference>
<feature type="domain" description="GHMP kinase C-terminal" evidence="3">
    <location>
        <begin position="50"/>
        <end position="131"/>
    </location>
</feature>
<comment type="caution">
    <text evidence="4">The sequence shown here is derived from an EMBL/GenBank/DDBJ whole genome shotgun (WGS) entry which is preliminary data.</text>
</comment>
<dbReference type="PANTHER" id="PTHR10457:SF7">
    <property type="entry name" value="GALACTOKINASE-RELATED"/>
    <property type="match status" value="1"/>
</dbReference>
<dbReference type="GO" id="GO:0005524">
    <property type="term" value="F:ATP binding"/>
    <property type="evidence" value="ECO:0007669"/>
    <property type="project" value="UniProtKB-KW"/>
</dbReference>
<keyword evidence="5" id="KW-1185">Reference proteome</keyword>
<organism evidence="4 5">
    <name type="scientific">Geodia barretti</name>
    <name type="common">Barrett's horny sponge</name>
    <dbReference type="NCBI Taxonomy" id="519541"/>
    <lineage>
        <taxon>Eukaryota</taxon>
        <taxon>Metazoa</taxon>
        <taxon>Porifera</taxon>
        <taxon>Demospongiae</taxon>
        <taxon>Heteroscleromorpha</taxon>
        <taxon>Tetractinellida</taxon>
        <taxon>Astrophorina</taxon>
        <taxon>Geodiidae</taxon>
        <taxon>Geodia</taxon>
    </lineage>
</organism>
<name>A0AA35TUY2_GEOBA</name>
<evidence type="ECO:0000259" key="3">
    <source>
        <dbReference type="Pfam" id="PF08544"/>
    </source>
</evidence>